<feature type="compositionally biased region" description="Low complexity" evidence="1">
    <location>
        <begin position="157"/>
        <end position="170"/>
    </location>
</feature>
<evidence type="ECO:0000313" key="3">
    <source>
        <dbReference type="EMBL" id="ORZ08410.1"/>
    </source>
</evidence>
<dbReference type="EMBL" id="MCGE01000031">
    <property type="protein sequence ID" value="ORZ08410.1"/>
    <property type="molecule type" value="Genomic_DNA"/>
</dbReference>
<proteinExistence type="predicted"/>
<accession>A0A1X2I3D0</accession>
<dbReference type="STRING" id="90262.A0A1X2I3D0"/>
<dbReference type="InterPro" id="IPR039146">
    <property type="entry name" value="GPANK1"/>
</dbReference>
<evidence type="ECO:0000313" key="4">
    <source>
        <dbReference type="Proteomes" id="UP000193560"/>
    </source>
</evidence>
<dbReference type="PANTHER" id="PTHR20923:SF1">
    <property type="entry name" value="G PATCH DOMAIN AND ANKYRIN REPEAT-CONTAINING PROTEIN 1"/>
    <property type="match status" value="1"/>
</dbReference>
<dbReference type="SMART" id="SM00443">
    <property type="entry name" value="G_patch"/>
    <property type="match status" value="1"/>
</dbReference>
<evidence type="ECO:0000259" key="2">
    <source>
        <dbReference type="PROSITE" id="PS50174"/>
    </source>
</evidence>
<protein>
    <recommendedName>
        <fullName evidence="2">G-patch domain-containing protein</fullName>
    </recommendedName>
</protein>
<dbReference type="OrthoDB" id="4822at2759"/>
<dbReference type="Pfam" id="PF01585">
    <property type="entry name" value="G-patch"/>
    <property type="match status" value="1"/>
</dbReference>
<reference evidence="3 4" key="1">
    <citation type="submission" date="2016-07" db="EMBL/GenBank/DDBJ databases">
        <title>Pervasive Adenine N6-methylation of Active Genes in Fungi.</title>
        <authorList>
            <consortium name="DOE Joint Genome Institute"/>
            <person name="Mondo S.J."/>
            <person name="Dannebaum R.O."/>
            <person name="Kuo R.C."/>
            <person name="Labutti K."/>
            <person name="Haridas S."/>
            <person name="Kuo A."/>
            <person name="Salamov A."/>
            <person name="Ahrendt S.R."/>
            <person name="Lipzen A."/>
            <person name="Sullivan W."/>
            <person name="Andreopoulos W.B."/>
            <person name="Clum A."/>
            <person name="Lindquist E."/>
            <person name="Daum C."/>
            <person name="Ramamoorthy G.K."/>
            <person name="Gryganskyi A."/>
            <person name="Culley D."/>
            <person name="Magnuson J.K."/>
            <person name="James T.Y."/>
            <person name="O'Malley M.A."/>
            <person name="Stajich J.E."/>
            <person name="Spatafora J.W."/>
            <person name="Visel A."/>
            <person name="Grigoriev I.V."/>
        </authorList>
    </citation>
    <scope>NUCLEOTIDE SEQUENCE [LARGE SCALE GENOMIC DNA]</scope>
    <source>
        <strain evidence="3 4">NRRL 1336</strain>
    </source>
</reference>
<dbReference type="Proteomes" id="UP000193560">
    <property type="component" value="Unassembled WGS sequence"/>
</dbReference>
<dbReference type="PANTHER" id="PTHR20923">
    <property type="entry name" value="BAT4 PROTEIN-RELATED"/>
    <property type="match status" value="1"/>
</dbReference>
<feature type="region of interest" description="Disordered" evidence="1">
    <location>
        <begin position="135"/>
        <end position="174"/>
    </location>
</feature>
<dbReference type="InterPro" id="IPR000467">
    <property type="entry name" value="G_patch_dom"/>
</dbReference>
<comment type="caution">
    <text evidence="3">The sequence shown here is derived from an EMBL/GenBank/DDBJ whole genome shotgun (WGS) entry which is preliminary data.</text>
</comment>
<dbReference type="AlphaFoldDB" id="A0A1X2I3D0"/>
<keyword evidence="4" id="KW-1185">Reference proteome</keyword>
<name>A0A1X2I3D0_9FUNG</name>
<sequence length="285" mass="31438">MFIQSFIRAGNCFVFRPFSFSGQHMHPIPFVKSSSTTTTTTEQGIVNTNTNANPPSTTDDTDLGTMVAGIYESIVSSTSSSSATKDHDSSSSSIWTAGDSTSALDHVNSKSSIYCPSCDLVVRDPAHFHGTAHLVSVQSRPPPQRQQQQQQHEEAQGQKQMLEQQQQQQQKDTPAAVTRLELEYGKERAVQLMKKQGWRYGQGLGKTNQGAPYPVTTVWKQDRLGIGHPRTDRRRITHPSISKAKDTKSSKNMLKNPGLVSGKKLAADAKAEANLRTAMLHYMNH</sequence>
<organism evidence="3 4">
    <name type="scientific">Absidia repens</name>
    <dbReference type="NCBI Taxonomy" id="90262"/>
    <lineage>
        <taxon>Eukaryota</taxon>
        <taxon>Fungi</taxon>
        <taxon>Fungi incertae sedis</taxon>
        <taxon>Mucoromycota</taxon>
        <taxon>Mucoromycotina</taxon>
        <taxon>Mucoromycetes</taxon>
        <taxon>Mucorales</taxon>
        <taxon>Cunninghamellaceae</taxon>
        <taxon>Absidia</taxon>
    </lineage>
</organism>
<evidence type="ECO:0000256" key="1">
    <source>
        <dbReference type="SAM" id="MobiDB-lite"/>
    </source>
</evidence>
<dbReference type="GO" id="GO:0003676">
    <property type="term" value="F:nucleic acid binding"/>
    <property type="evidence" value="ECO:0007669"/>
    <property type="project" value="InterPro"/>
</dbReference>
<feature type="domain" description="G-patch" evidence="2">
    <location>
        <begin position="185"/>
        <end position="231"/>
    </location>
</feature>
<dbReference type="PROSITE" id="PS50174">
    <property type="entry name" value="G_PATCH"/>
    <property type="match status" value="1"/>
</dbReference>
<feature type="compositionally biased region" description="Low complexity" evidence="1">
    <location>
        <begin position="135"/>
        <end position="150"/>
    </location>
</feature>
<gene>
    <name evidence="3" type="ORF">BCR42DRAFT_425087</name>
</gene>